<dbReference type="GO" id="GO:0006606">
    <property type="term" value="P:protein import into nucleus"/>
    <property type="evidence" value="ECO:0007669"/>
    <property type="project" value="InterPro"/>
</dbReference>
<dbReference type="PIRSF" id="PIRSF005673">
    <property type="entry name" value="Importin_alpha"/>
    <property type="match status" value="1"/>
</dbReference>
<keyword evidence="10" id="KW-1185">Reference proteome</keyword>
<keyword evidence="2 5" id="KW-0813">Transport</keyword>
<dbReference type="GO" id="GO:0005737">
    <property type="term" value="C:cytoplasm"/>
    <property type="evidence" value="ECO:0007669"/>
    <property type="project" value="InterPro"/>
</dbReference>
<dbReference type="InterPro" id="IPR000225">
    <property type="entry name" value="Armadillo"/>
</dbReference>
<evidence type="ECO:0000256" key="5">
    <source>
        <dbReference type="PIRNR" id="PIRNR005673"/>
    </source>
</evidence>
<dbReference type="SUPFAM" id="SSF48371">
    <property type="entry name" value="ARM repeat"/>
    <property type="match status" value="1"/>
</dbReference>
<evidence type="ECO:0000313" key="9">
    <source>
        <dbReference type="EMBL" id="ORZ41750.1"/>
    </source>
</evidence>
<evidence type="ECO:0000256" key="6">
    <source>
        <dbReference type="PROSITE-ProRule" id="PRU00259"/>
    </source>
</evidence>
<evidence type="ECO:0000259" key="8">
    <source>
        <dbReference type="PROSITE" id="PS51214"/>
    </source>
</evidence>
<dbReference type="STRING" id="765915.A0A1Y2I4E3"/>
<gene>
    <name evidence="9" type="ORF">BCR44DRAFT_1509070</name>
</gene>
<dbReference type="PANTHER" id="PTHR23316">
    <property type="entry name" value="IMPORTIN ALPHA"/>
    <property type="match status" value="1"/>
</dbReference>
<accession>A0A1Y2I4E3</accession>
<comment type="caution">
    <text evidence="9">The sequence shown here is derived from an EMBL/GenBank/DDBJ whole genome shotgun (WGS) entry which is preliminary data.</text>
</comment>
<feature type="compositionally biased region" description="Basic and acidic residues" evidence="7">
    <location>
        <begin position="14"/>
        <end position="30"/>
    </location>
</feature>
<feature type="domain" description="IBB" evidence="8">
    <location>
        <begin position="1"/>
        <end position="52"/>
    </location>
</feature>
<evidence type="ECO:0000256" key="7">
    <source>
        <dbReference type="SAM" id="MobiDB-lite"/>
    </source>
</evidence>
<evidence type="ECO:0000256" key="1">
    <source>
        <dbReference type="ARBA" id="ARBA00010394"/>
    </source>
</evidence>
<dbReference type="InterPro" id="IPR002652">
    <property type="entry name" value="Importin-a_IBB"/>
</dbReference>
<dbReference type="Pfam" id="PF16186">
    <property type="entry name" value="Arm_3"/>
    <property type="match status" value="1"/>
</dbReference>
<dbReference type="OrthoDB" id="29145at2759"/>
<keyword evidence="4 5" id="KW-0653">Protein transport</keyword>
<dbReference type="InterPro" id="IPR011989">
    <property type="entry name" value="ARM-like"/>
</dbReference>
<feature type="repeat" description="ARM" evidence="6">
    <location>
        <begin position="182"/>
        <end position="211"/>
    </location>
</feature>
<dbReference type="InterPro" id="IPR016024">
    <property type="entry name" value="ARM-type_fold"/>
</dbReference>
<comment type="similarity">
    <text evidence="1 5">Belongs to the importin alpha family.</text>
</comment>
<dbReference type="Pfam" id="PF00514">
    <property type="entry name" value="Arm"/>
    <property type="match status" value="6"/>
</dbReference>
<dbReference type="Proteomes" id="UP000193411">
    <property type="component" value="Unassembled WGS sequence"/>
</dbReference>
<evidence type="ECO:0000256" key="4">
    <source>
        <dbReference type="ARBA" id="ARBA00022927"/>
    </source>
</evidence>
<reference evidence="9 10" key="1">
    <citation type="submission" date="2016-07" db="EMBL/GenBank/DDBJ databases">
        <title>Pervasive Adenine N6-methylation of Active Genes in Fungi.</title>
        <authorList>
            <consortium name="DOE Joint Genome Institute"/>
            <person name="Mondo S.J."/>
            <person name="Dannebaum R.O."/>
            <person name="Kuo R.C."/>
            <person name="Labutti K."/>
            <person name="Haridas S."/>
            <person name="Kuo A."/>
            <person name="Salamov A."/>
            <person name="Ahrendt S.R."/>
            <person name="Lipzen A."/>
            <person name="Sullivan W."/>
            <person name="Andreopoulos W.B."/>
            <person name="Clum A."/>
            <person name="Lindquist E."/>
            <person name="Daum C."/>
            <person name="Ramamoorthy G.K."/>
            <person name="Gryganskyi A."/>
            <person name="Culley D."/>
            <person name="Magnuson J.K."/>
            <person name="James T.Y."/>
            <person name="O'Malley M.A."/>
            <person name="Stajich J.E."/>
            <person name="Spatafora J.W."/>
            <person name="Visel A."/>
            <person name="Grigoriev I.V."/>
        </authorList>
    </citation>
    <scope>NUCLEOTIDE SEQUENCE [LARGE SCALE GENOMIC DNA]</scope>
    <source>
        <strain evidence="9 10">PL171</strain>
    </source>
</reference>
<dbReference type="InterPro" id="IPR024931">
    <property type="entry name" value="Importin_alpha"/>
</dbReference>
<dbReference type="AlphaFoldDB" id="A0A1Y2I4E3"/>
<dbReference type="GO" id="GO:0061608">
    <property type="term" value="F:nuclear import signal receptor activity"/>
    <property type="evidence" value="ECO:0007669"/>
    <property type="project" value="InterPro"/>
</dbReference>
<dbReference type="InterPro" id="IPR032413">
    <property type="entry name" value="Arm_3"/>
</dbReference>
<dbReference type="SMART" id="SM00185">
    <property type="entry name" value="ARM"/>
    <property type="match status" value="7"/>
</dbReference>
<organism evidence="9 10">
    <name type="scientific">Catenaria anguillulae PL171</name>
    <dbReference type="NCBI Taxonomy" id="765915"/>
    <lineage>
        <taxon>Eukaryota</taxon>
        <taxon>Fungi</taxon>
        <taxon>Fungi incertae sedis</taxon>
        <taxon>Blastocladiomycota</taxon>
        <taxon>Blastocladiomycetes</taxon>
        <taxon>Blastocladiales</taxon>
        <taxon>Catenariaceae</taxon>
        <taxon>Catenaria</taxon>
    </lineage>
</organism>
<dbReference type="Gene3D" id="1.20.5.690">
    <property type="entry name" value="Importin-alpha, importin-beta-binding domain"/>
    <property type="match status" value="1"/>
</dbReference>
<evidence type="ECO:0000256" key="3">
    <source>
        <dbReference type="ARBA" id="ARBA00022737"/>
    </source>
</evidence>
<keyword evidence="3" id="KW-0677">Repeat</keyword>
<evidence type="ECO:0000256" key="2">
    <source>
        <dbReference type="ARBA" id="ARBA00022448"/>
    </source>
</evidence>
<dbReference type="PROSITE" id="PS50176">
    <property type="entry name" value="ARM_REPEAT"/>
    <property type="match status" value="2"/>
</dbReference>
<proteinExistence type="inferred from homology"/>
<dbReference type="EMBL" id="MCFL01000001">
    <property type="protein sequence ID" value="ORZ41750.1"/>
    <property type="molecule type" value="Genomic_DNA"/>
</dbReference>
<protein>
    <recommendedName>
        <fullName evidence="5">Importin subunit alpha</fullName>
    </recommendedName>
</protein>
<name>A0A1Y2I4E3_9FUNG</name>
<evidence type="ECO:0000313" key="10">
    <source>
        <dbReference type="Proteomes" id="UP000193411"/>
    </source>
</evidence>
<sequence>MMRSRGAYKNRGAFKQDDLRRRRGEQQVELRRQKREENLAKRRNMTTFNDDEFDDDAAFLTGNLADNLATLTADVMGDDLERQCDATAAFRRLLSRENNPPIAEVIACGVVPRFVQFLGWALTNIASGTSEQTQLVIDAGAVPMFIHLLKSSVADVREQAVWALGNIAGDSPAYRDLVLHAGVLPNLLDLLNENLTKASLLRNATWTLSNLCRGKNPVPDWETIKMALPTLAKLLYSHDEEVLVDAAWAISYLSDGCNLKIQAVIETVGNIVTGDDFQTQVILNCNMLQAITTLLYSSREALRKEACWTLSNITAGTGQQIQQVIDAGLIPPLVHLLSVGEFKTKKEACWALSNATSSGLDHPEQIRYMVNQGMLKPMCDMLGCMDNKAIQVALDAIENTLKVGALLQANEPAHAGINPFVAIIEEAGGADKLYSLQDHENQEIYAQVYRVIEQYFEGDADEVVEDVTGQQSTNDQGQFSFSANVETQQPFSFGP</sequence>
<feature type="region of interest" description="Disordered" evidence="7">
    <location>
        <begin position="1"/>
        <end position="30"/>
    </location>
</feature>
<feature type="repeat" description="ARM" evidence="6">
    <location>
        <begin position="140"/>
        <end position="182"/>
    </location>
</feature>
<dbReference type="Pfam" id="PF01749">
    <property type="entry name" value="IBB"/>
    <property type="match status" value="1"/>
</dbReference>
<dbReference type="Gene3D" id="1.25.10.10">
    <property type="entry name" value="Leucine-rich Repeat Variant"/>
    <property type="match status" value="1"/>
</dbReference>
<dbReference type="InterPro" id="IPR036975">
    <property type="entry name" value="Importin-a_IBB_sf"/>
</dbReference>
<dbReference type="PROSITE" id="PS51214">
    <property type="entry name" value="IBB"/>
    <property type="match status" value="1"/>
</dbReference>